<dbReference type="EMBL" id="JBHUKR010000020">
    <property type="protein sequence ID" value="MFD2420680.1"/>
    <property type="molecule type" value="Genomic_DNA"/>
</dbReference>
<proteinExistence type="predicted"/>
<dbReference type="Gene3D" id="3.30.1310.10">
    <property type="entry name" value="Nucleoid-associated protein YbaB-like domain"/>
    <property type="match status" value="1"/>
</dbReference>
<comment type="caution">
    <text evidence="2">The sequence shown here is derived from an EMBL/GenBank/DDBJ whole genome shotgun (WGS) entry which is preliminary data.</text>
</comment>
<dbReference type="InterPro" id="IPR004401">
    <property type="entry name" value="YbaB/EbfC"/>
</dbReference>
<reference evidence="3" key="1">
    <citation type="journal article" date="2019" name="Int. J. Syst. Evol. Microbiol.">
        <title>The Global Catalogue of Microorganisms (GCM) 10K type strain sequencing project: providing services to taxonomists for standard genome sequencing and annotation.</title>
        <authorList>
            <consortium name="The Broad Institute Genomics Platform"/>
            <consortium name="The Broad Institute Genome Sequencing Center for Infectious Disease"/>
            <person name="Wu L."/>
            <person name="Ma J."/>
        </authorList>
    </citation>
    <scope>NUCLEOTIDE SEQUENCE [LARGE SCALE GENOMIC DNA]</scope>
    <source>
        <strain evidence="3">CGMCC 4.7645</strain>
    </source>
</reference>
<organism evidence="2 3">
    <name type="scientific">Amycolatopsis pigmentata</name>
    <dbReference type="NCBI Taxonomy" id="450801"/>
    <lineage>
        <taxon>Bacteria</taxon>
        <taxon>Bacillati</taxon>
        <taxon>Actinomycetota</taxon>
        <taxon>Actinomycetes</taxon>
        <taxon>Pseudonocardiales</taxon>
        <taxon>Pseudonocardiaceae</taxon>
        <taxon>Amycolatopsis</taxon>
    </lineage>
</organism>
<evidence type="ECO:0000256" key="1">
    <source>
        <dbReference type="SAM" id="MobiDB-lite"/>
    </source>
</evidence>
<keyword evidence="3" id="KW-1185">Reference proteome</keyword>
<feature type="compositionally biased region" description="Basic and acidic residues" evidence="1">
    <location>
        <begin position="166"/>
        <end position="176"/>
    </location>
</feature>
<protein>
    <submittedName>
        <fullName evidence="2">YbaB/EbfC family nucleoid-associated protein</fullName>
    </submittedName>
</protein>
<dbReference type="Pfam" id="PF02575">
    <property type="entry name" value="YbaB_DNA_bd"/>
    <property type="match status" value="1"/>
</dbReference>
<accession>A0ABW5G155</accession>
<name>A0ABW5G155_9PSEU</name>
<evidence type="ECO:0000313" key="2">
    <source>
        <dbReference type="EMBL" id="MFD2420680.1"/>
    </source>
</evidence>
<dbReference type="Proteomes" id="UP001597417">
    <property type="component" value="Unassembled WGS sequence"/>
</dbReference>
<dbReference type="RefSeq" id="WP_378268864.1">
    <property type="nucleotide sequence ID" value="NZ_JBHUKR010000020.1"/>
</dbReference>
<feature type="region of interest" description="Disordered" evidence="1">
    <location>
        <begin position="150"/>
        <end position="176"/>
    </location>
</feature>
<sequence length="176" mass="18902">MVEWLTPENAALAEATEAAMRTFEGEQRKLADLQQKMEEDSSTVRSKDRSLSMTFDGRGELTGMKFHGTKFRSMAPAELAHLIVETVRAGRTQYLEKISENAGTSALLGVDFADLATGRADAGKIVESMLAPLAGQLGDFWESAFGSPLSGSGEVKGQVKGADNSADGKTERERGK</sequence>
<gene>
    <name evidence="2" type="ORF">ACFSXZ_30565</name>
</gene>
<dbReference type="InterPro" id="IPR036894">
    <property type="entry name" value="YbaB-like_sf"/>
</dbReference>
<evidence type="ECO:0000313" key="3">
    <source>
        <dbReference type="Proteomes" id="UP001597417"/>
    </source>
</evidence>